<dbReference type="CDD" id="cd00229">
    <property type="entry name" value="SGNH_hydrolase"/>
    <property type="match status" value="1"/>
</dbReference>
<dbReference type="Gene3D" id="3.40.50.1110">
    <property type="entry name" value="SGNH hydrolase"/>
    <property type="match status" value="1"/>
</dbReference>
<sequence>MAPFKPTRRQFIKVAGGTSFLTLLGCNRREQAMLTLYTFGDSILDCGRYNEYGVHPGQLLVQNDDRLFPEFQGQDLKSRQPARLEHRARDGATVDGLRSQAQGLRVEGKAMPAAGCAYALITIGGNDLLRGLIRDSGAGIATFASTLDTFVQQLPIRPVLLGNVYDPTFGDDSRNFLGVEPAIARQNLQRMNTAIQEIANRYGQFVDLHAHFLKGDPSWFTAMIEPSLRGASEVRRVFLPYIVGK</sequence>
<dbReference type="Proteomes" id="UP000232003">
    <property type="component" value="Chromosome"/>
</dbReference>
<dbReference type="KEGG" id="nfl:COO91_07081"/>
<dbReference type="SUPFAM" id="SSF52266">
    <property type="entry name" value="SGNH hydrolase"/>
    <property type="match status" value="1"/>
</dbReference>
<reference evidence="2 3" key="1">
    <citation type="submission" date="2017-11" db="EMBL/GenBank/DDBJ databases">
        <title>Complete genome of a free-living desiccation-tolerant cyanobacterium and its photosynthetic adaptation to extreme terrestrial habitat.</title>
        <authorList>
            <person name="Shang J."/>
        </authorList>
    </citation>
    <scope>NUCLEOTIDE SEQUENCE [LARGE SCALE GENOMIC DNA]</scope>
    <source>
        <strain evidence="2 3">CCNUN1</strain>
    </source>
</reference>
<evidence type="ECO:0000313" key="3">
    <source>
        <dbReference type="Proteomes" id="UP000232003"/>
    </source>
</evidence>
<dbReference type="InterPro" id="IPR013830">
    <property type="entry name" value="SGNH_hydro"/>
</dbReference>
<dbReference type="Pfam" id="PF13472">
    <property type="entry name" value="Lipase_GDSL_2"/>
    <property type="match status" value="1"/>
</dbReference>
<proteinExistence type="predicted"/>
<evidence type="ECO:0000313" key="2">
    <source>
        <dbReference type="EMBL" id="AUB41043.1"/>
    </source>
</evidence>
<keyword evidence="3" id="KW-1185">Reference proteome</keyword>
<gene>
    <name evidence="2" type="ORF">COO91_07081</name>
</gene>
<dbReference type="OrthoDB" id="8565248at2"/>
<evidence type="ECO:0000259" key="1">
    <source>
        <dbReference type="Pfam" id="PF13472"/>
    </source>
</evidence>
<accession>A0A2K8T0B3</accession>
<dbReference type="InterPro" id="IPR036514">
    <property type="entry name" value="SGNH_hydro_sf"/>
</dbReference>
<dbReference type="PROSITE" id="PS51257">
    <property type="entry name" value="PROKAR_LIPOPROTEIN"/>
    <property type="match status" value="1"/>
</dbReference>
<dbReference type="EMBL" id="CP024785">
    <property type="protein sequence ID" value="AUB41043.1"/>
    <property type="molecule type" value="Genomic_DNA"/>
</dbReference>
<name>A0A2K8T0B3_9NOSO</name>
<dbReference type="AlphaFoldDB" id="A0A2K8T0B3"/>
<dbReference type="RefSeq" id="WP_100901570.1">
    <property type="nucleotide sequence ID" value="NZ_CAWNNC010000001.1"/>
</dbReference>
<feature type="domain" description="SGNH hydrolase-type esterase" evidence="1">
    <location>
        <begin position="39"/>
        <end position="223"/>
    </location>
</feature>
<organism evidence="2 3">
    <name type="scientific">Nostoc flagelliforme CCNUN1</name>
    <dbReference type="NCBI Taxonomy" id="2038116"/>
    <lineage>
        <taxon>Bacteria</taxon>
        <taxon>Bacillati</taxon>
        <taxon>Cyanobacteriota</taxon>
        <taxon>Cyanophyceae</taxon>
        <taxon>Nostocales</taxon>
        <taxon>Nostocaceae</taxon>
        <taxon>Nostoc</taxon>
    </lineage>
</organism>
<protein>
    <submittedName>
        <fullName evidence="2">Lysophospholipase L1 or related esterase</fullName>
    </submittedName>
</protein>